<keyword evidence="5" id="KW-0472">Membrane</keyword>
<feature type="signal peptide" evidence="7">
    <location>
        <begin position="1"/>
        <end position="20"/>
    </location>
</feature>
<dbReference type="GO" id="GO:0016020">
    <property type="term" value="C:membrane"/>
    <property type="evidence" value="ECO:0007669"/>
    <property type="project" value="UniProtKB-SubCell"/>
</dbReference>
<keyword evidence="9" id="KW-1185">Reference proteome</keyword>
<dbReference type="Gene3D" id="3.40.50.410">
    <property type="entry name" value="von Willebrand factor, type A domain"/>
    <property type="match status" value="1"/>
</dbReference>
<evidence type="ECO:0000256" key="1">
    <source>
        <dbReference type="ARBA" id="ARBA00004167"/>
    </source>
</evidence>
<comment type="subcellular location">
    <subcellularLocation>
        <location evidence="1">Membrane</location>
        <topology evidence="1">Single-pass membrane protein</topology>
    </subcellularLocation>
</comment>
<organism evidence="9 10">
    <name type="scientific">Actinia tenebrosa</name>
    <name type="common">Australian red waratah sea anemone</name>
    <dbReference type="NCBI Taxonomy" id="6105"/>
    <lineage>
        <taxon>Eukaryota</taxon>
        <taxon>Metazoa</taxon>
        <taxon>Cnidaria</taxon>
        <taxon>Anthozoa</taxon>
        <taxon>Hexacorallia</taxon>
        <taxon>Actiniaria</taxon>
        <taxon>Actiniidae</taxon>
        <taxon>Actinia</taxon>
    </lineage>
</organism>
<gene>
    <name evidence="10" type="primary">LOC116307825</name>
</gene>
<feature type="compositionally biased region" description="Low complexity" evidence="6">
    <location>
        <begin position="264"/>
        <end position="278"/>
    </location>
</feature>
<dbReference type="GeneID" id="116307825"/>
<sequence>MAATHMKLLFLFLIWSPFFSQSGVSASAKCHSPMDAIIVLDASGSVGFENWQKTVNFSSDLGHSVMGFHPGNKVGVVEFSQVANEAVALTDNKDIFDNGIKVLSETYQNGITRTELALSKAADMFKRESVQKDHRLLVIVTDGKTTPLDGTPGIEIIAQPTADLANLGVNVVAVGVSDSVNLEELNLMATDPDSSNVLKMSDYDELLKQVNKISEIACPTEAPTTPTITQPQTQSTTPRPIVTNATTATPSTSPAPITPPPIPITTQPPTTGPTTATPPRVPEEKCEAPFHKIGCFQDDMKVPRPLPELLFTDRDQTSPVSSGIALDWNNWSTYLTKLVCRCSKAARSKRYNFFSIQYYGECWSGPDAGETYKRNGVSSKCITKEGQPCTPDKPDVCAGEAETNYVYGIDMPKEATCDIPYEKLGCYKDSQQQPRPMNELILTDRDPTDPVYSGKTIDWGNWNTYLIDLVCRCARKAAEKKYNYFGIQYFGECWSGAEAGDTFGRDGLADTCVTYGYNACPADPKANTDQCAGKQFTNYVYGIRAAAPTCSVKYERVGCYNDNHSDPRPLPQLILTDRDPTDKVYSNVTIDWGNWDSYIDDLICRCARVTQNKRFTYFGVQNYGECWSGSEAAETYNKDGDSANCITDGYEACKASSTECVGKEKTNFVYKVPFS</sequence>
<protein>
    <submittedName>
        <fullName evidence="10">Uncharacterized protein LOC116307825 isoform X1</fullName>
    </submittedName>
</protein>
<evidence type="ECO:0000313" key="10">
    <source>
        <dbReference type="RefSeq" id="XP_031574003.1"/>
    </source>
</evidence>
<dbReference type="KEGG" id="aten:116307825"/>
<dbReference type="PANTHER" id="PTHR16059">
    <property type="entry name" value="ANTHRAX TOXIN RECEPTOR"/>
    <property type="match status" value="1"/>
</dbReference>
<dbReference type="PROSITE" id="PS50234">
    <property type="entry name" value="VWFA"/>
    <property type="match status" value="1"/>
</dbReference>
<reference evidence="10" key="1">
    <citation type="submission" date="2025-08" db="UniProtKB">
        <authorList>
            <consortium name="RefSeq"/>
        </authorList>
    </citation>
    <scope>IDENTIFICATION</scope>
    <source>
        <tissue evidence="10">Tentacle</tissue>
    </source>
</reference>
<accession>A0A6P8J879</accession>
<evidence type="ECO:0000256" key="3">
    <source>
        <dbReference type="ARBA" id="ARBA00022729"/>
    </source>
</evidence>
<feature type="region of interest" description="Disordered" evidence="6">
    <location>
        <begin position="245"/>
        <end position="282"/>
    </location>
</feature>
<keyword evidence="2" id="KW-0812">Transmembrane</keyword>
<feature type="chain" id="PRO_5028049832" evidence="7">
    <location>
        <begin position="21"/>
        <end position="675"/>
    </location>
</feature>
<feature type="region of interest" description="Disordered" evidence="6">
    <location>
        <begin position="221"/>
        <end position="240"/>
    </location>
</feature>
<feature type="compositionally biased region" description="Low complexity" evidence="6">
    <location>
        <begin position="245"/>
        <end position="255"/>
    </location>
</feature>
<dbReference type="InterPro" id="IPR002035">
    <property type="entry name" value="VWF_A"/>
</dbReference>
<evidence type="ECO:0000256" key="5">
    <source>
        <dbReference type="ARBA" id="ARBA00023136"/>
    </source>
</evidence>
<dbReference type="OrthoDB" id="687730at2759"/>
<dbReference type="AlphaFoldDB" id="A0A6P8J879"/>
<evidence type="ECO:0000256" key="4">
    <source>
        <dbReference type="ARBA" id="ARBA00022989"/>
    </source>
</evidence>
<evidence type="ECO:0000256" key="7">
    <source>
        <dbReference type="SAM" id="SignalP"/>
    </source>
</evidence>
<dbReference type="PANTHER" id="PTHR16059:SF25">
    <property type="entry name" value="LYSOZYME"/>
    <property type="match status" value="1"/>
</dbReference>
<dbReference type="SUPFAM" id="SSF53300">
    <property type="entry name" value="vWA-like"/>
    <property type="match status" value="1"/>
</dbReference>
<dbReference type="PRINTS" id="PR00453">
    <property type="entry name" value="VWFADOMAIN"/>
</dbReference>
<keyword evidence="3 7" id="KW-0732">Signal</keyword>
<proteinExistence type="predicted"/>
<feature type="domain" description="VWFA" evidence="8">
    <location>
        <begin position="35"/>
        <end position="216"/>
    </location>
</feature>
<dbReference type="Pfam" id="PF00092">
    <property type="entry name" value="VWA"/>
    <property type="match status" value="1"/>
</dbReference>
<dbReference type="SMART" id="SM00327">
    <property type="entry name" value="VWA"/>
    <property type="match status" value="1"/>
</dbReference>
<dbReference type="InterPro" id="IPR036465">
    <property type="entry name" value="vWFA_dom_sf"/>
</dbReference>
<evidence type="ECO:0000259" key="8">
    <source>
        <dbReference type="PROSITE" id="PS50234"/>
    </source>
</evidence>
<dbReference type="Proteomes" id="UP000515163">
    <property type="component" value="Unplaced"/>
</dbReference>
<keyword evidence="4" id="KW-1133">Transmembrane helix</keyword>
<dbReference type="CDD" id="cd01450">
    <property type="entry name" value="vWFA_subfamily_ECM"/>
    <property type="match status" value="1"/>
</dbReference>
<evidence type="ECO:0000256" key="2">
    <source>
        <dbReference type="ARBA" id="ARBA00022692"/>
    </source>
</evidence>
<evidence type="ECO:0000313" key="9">
    <source>
        <dbReference type="Proteomes" id="UP000515163"/>
    </source>
</evidence>
<dbReference type="InParanoid" id="A0A6P8J879"/>
<evidence type="ECO:0000256" key="6">
    <source>
        <dbReference type="SAM" id="MobiDB-lite"/>
    </source>
</evidence>
<dbReference type="RefSeq" id="XP_031574003.1">
    <property type="nucleotide sequence ID" value="XM_031718143.1"/>
</dbReference>
<name>A0A6P8J879_ACTTE</name>